<evidence type="ECO:0000256" key="5">
    <source>
        <dbReference type="ARBA" id="ARBA00022617"/>
    </source>
</evidence>
<evidence type="ECO:0000256" key="4">
    <source>
        <dbReference type="ARBA" id="ARBA00022475"/>
    </source>
</evidence>
<dbReference type="GO" id="GO:0020037">
    <property type="term" value="F:heme binding"/>
    <property type="evidence" value="ECO:0007669"/>
    <property type="project" value="TreeGrafter"/>
</dbReference>
<feature type="transmembrane region" description="Helical" evidence="13">
    <location>
        <begin position="7"/>
        <end position="29"/>
    </location>
</feature>
<evidence type="ECO:0000256" key="2">
    <source>
        <dbReference type="ARBA" id="ARBA00004651"/>
    </source>
</evidence>
<dbReference type="AlphaFoldDB" id="A0A6H0ZUE5"/>
<dbReference type="GO" id="GO:0005886">
    <property type="term" value="C:plasma membrane"/>
    <property type="evidence" value="ECO:0007669"/>
    <property type="project" value="UniProtKB-SubCell"/>
</dbReference>
<dbReference type="Proteomes" id="UP000500870">
    <property type="component" value="Chromosome 3"/>
</dbReference>
<evidence type="ECO:0000313" key="15">
    <source>
        <dbReference type="EMBL" id="QIX24472.1"/>
    </source>
</evidence>
<evidence type="ECO:0000256" key="7">
    <source>
        <dbReference type="ARBA" id="ARBA00022723"/>
    </source>
</evidence>
<gene>
    <name evidence="15" type="ORF">FOB41_25680</name>
</gene>
<dbReference type="GO" id="GO:0009055">
    <property type="term" value="F:electron transfer activity"/>
    <property type="evidence" value="ECO:0007669"/>
    <property type="project" value="InterPro"/>
</dbReference>
<feature type="domain" description="Cytochrome b561 bacterial/Ni-hydrogenase" evidence="14">
    <location>
        <begin position="4"/>
        <end position="150"/>
    </location>
</feature>
<accession>A0A6H0ZUE5</accession>
<evidence type="ECO:0000259" key="14">
    <source>
        <dbReference type="Pfam" id="PF01292"/>
    </source>
</evidence>
<reference evidence="15 16" key="1">
    <citation type="submission" date="2020-04" db="EMBL/GenBank/DDBJ databases">
        <title>FDA dAtabase for Regulatory Grade micrObial Sequences (FDA-ARGOS): Supporting development and validation of Infectious Disease Dx tests.</title>
        <authorList>
            <person name="Sciortino C."/>
            <person name="Tallon L."/>
            <person name="Sadzewicz L."/>
            <person name="Vavikolanu K."/>
            <person name="Mehta A."/>
            <person name="Aluvathingal J."/>
            <person name="Nadendla S."/>
            <person name="Nandy P."/>
            <person name="Geyer C."/>
            <person name="Yan Y."/>
            <person name="Sichtig H."/>
        </authorList>
    </citation>
    <scope>NUCLEOTIDE SEQUENCE [LARGE SCALE GENOMIC DNA]</scope>
    <source>
        <strain evidence="15 16">FDAARGOS_633</strain>
    </source>
</reference>
<evidence type="ECO:0000256" key="12">
    <source>
        <dbReference type="ARBA" id="ARBA00037975"/>
    </source>
</evidence>
<feature type="transmembrane region" description="Helical" evidence="13">
    <location>
        <begin position="88"/>
        <end position="111"/>
    </location>
</feature>
<keyword evidence="10" id="KW-0408">Iron</keyword>
<feature type="transmembrane region" description="Helical" evidence="13">
    <location>
        <begin position="117"/>
        <end position="138"/>
    </location>
</feature>
<name>A0A6H0ZUE5_9HYPH</name>
<keyword evidence="11 13" id="KW-0472">Membrane</keyword>
<dbReference type="Pfam" id="PF01292">
    <property type="entry name" value="Ni_hydr_CYTB"/>
    <property type="match status" value="1"/>
</dbReference>
<keyword evidence="8" id="KW-0249">Electron transport</keyword>
<keyword evidence="4" id="KW-1003">Cell membrane</keyword>
<dbReference type="SUPFAM" id="SSF81342">
    <property type="entry name" value="Transmembrane di-heme cytochromes"/>
    <property type="match status" value="1"/>
</dbReference>
<evidence type="ECO:0000256" key="1">
    <source>
        <dbReference type="ARBA" id="ARBA00001970"/>
    </source>
</evidence>
<protein>
    <submittedName>
        <fullName evidence="15">Cytochrome B</fullName>
    </submittedName>
</protein>
<comment type="cofactor">
    <cofactor evidence="1">
        <name>heme b</name>
        <dbReference type="ChEBI" id="CHEBI:60344"/>
    </cofactor>
</comment>
<evidence type="ECO:0000313" key="16">
    <source>
        <dbReference type="Proteomes" id="UP000500870"/>
    </source>
</evidence>
<dbReference type="Gene3D" id="1.20.950.20">
    <property type="entry name" value="Transmembrane di-heme cytochromes, Chain C"/>
    <property type="match status" value="1"/>
</dbReference>
<dbReference type="EMBL" id="CP050899">
    <property type="protein sequence ID" value="QIX24472.1"/>
    <property type="molecule type" value="Genomic_DNA"/>
</dbReference>
<evidence type="ECO:0000256" key="3">
    <source>
        <dbReference type="ARBA" id="ARBA00022448"/>
    </source>
</evidence>
<evidence type="ECO:0000256" key="6">
    <source>
        <dbReference type="ARBA" id="ARBA00022692"/>
    </source>
</evidence>
<comment type="subcellular location">
    <subcellularLocation>
        <location evidence="2">Cell membrane</location>
        <topology evidence="2">Multi-pass membrane protein</topology>
    </subcellularLocation>
</comment>
<keyword evidence="6 13" id="KW-0812">Transmembrane</keyword>
<keyword evidence="3" id="KW-0813">Transport</keyword>
<dbReference type="InterPro" id="IPR052168">
    <property type="entry name" value="Cytochrome_b561_oxidase"/>
</dbReference>
<feature type="transmembrane region" description="Helical" evidence="13">
    <location>
        <begin position="49"/>
        <end position="67"/>
    </location>
</feature>
<comment type="similarity">
    <text evidence="12">Belongs to the cytochrome b561 family.</text>
</comment>
<dbReference type="PANTHER" id="PTHR30529">
    <property type="entry name" value="CYTOCHROME B561"/>
    <property type="match status" value="1"/>
</dbReference>
<dbReference type="InterPro" id="IPR016174">
    <property type="entry name" value="Di-haem_cyt_TM"/>
</dbReference>
<keyword evidence="7" id="KW-0479">Metal-binding</keyword>
<evidence type="ECO:0000256" key="11">
    <source>
        <dbReference type="ARBA" id="ARBA00023136"/>
    </source>
</evidence>
<dbReference type="RefSeq" id="WP_100653035.1">
    <property type="nucleotide sequence ID" value="NZ_CP050899.1"/>
</dbReference>
<evidence type="ECO:0000256" key="10">
    <source>
        <dbReference type="ARBA" id="ARBA00023004"/>
    </source>
</evidence>
<evidence type="ECO:0000256" key="9">
    <source>
        <dbReference type="ARBA" id="ARBA00022989"/>
    </source>
</evidence>
<dbReference type="GO" id="GO:0022904">
    <property type="term" value="P:respiratory electron transport chain"/>
    <property type="evidence" value="ECO:0007669"/>
    <property type="project" value="InterPro"/>
</dbReference>
<proteinExistence type="inferred from homology"/>
<evidence type="ECO:0000256" key="8">
    <source>
        <dbReference type="ARBA" id="ARBA00022982"/>
    </source>
</evidence>
<keyword evidence="9 13" id="KW-1133">Transmembrane helix</keyword>
<dbReference type="GO" id="GO:0046872">
    <property type="term" value="F:metal ion binding"/>
    <property type="evidence" value="ECO:0007669"/>
    <property type="project" value="UniProtKB-KW"/>
</dbReference>
<organism evidence="15 16">
    <name type="scientific">Agrobacterium pusense</name>
    <dbReference type="NCBI Taxonomy" id="648995"/>
    <lineage>
        <taxon>Bacteria</taxon>
        <taxon>Pseudomonadati</taxon>
        <taxon>Pseudomonadota</taxon>
        <taxon>Alphaproteobacteria</taxon>
        <taxon>Hyphomicrobiales</taxon>
        <taxon>Rhizobiaceae</taxon>
        <taxon>Rhizobium/Agrobacterium group</taxon>
        <taxon>Agrobacterium</taxon>
    </lineage>
</organism>
<dbReference type="InterPro" id="IPR011577">
    <property type="entry name" value="Cyt_b561_bac/Ni-Hgenase"/>
</dbReference>
<evidence type="ECO:0000256" key="13">
    <source>
        <dbReference type="SAM" id="Phobius"/>
    </source>
</evidence>
<dbReference type="PANTHER" id="PTHR30529:SF1">
    <property type="entry name" value="CYTOCHROME B561 HOMOLOG 2"/>
    <property type="match status" value="1"/>
</dbReference>
<keyword evidence="5" id="KW-0349">Heme</keyword>
<sequence length="155" mass="17248">MSKYSSLQVTIHWVVVAMIIVQWSTAGAIPRTHNPLLPPAEWDLFLHMIHNYCGVGIGALVLLRMVLRLRQRPRINHFSDFAAATIHWGLYASLAAQAATGVIVAYFWAPAAWSHKALWNVTLVLVGLHVAAALWHGVRCDGVVGRMLPGRRIDR</sequence>